<evidence type="ECO:0000256" key="2">
    <source>
        <dbReference type="ARBA" id="ARBA00012438"/>
    </source>
</evidence>
<dbReference type="Pfam" id="PF00072">
    <property type="entry name" value="Response_reg"/>
    <property type="match status" value="1"/>
</dbReference>
<gene>
    <name evidence="11" type="ORF">KEM09_13445</name>
</gene>
<dbReference type="PROSITE" id="PS50109">
    <property type="entry name" value="HIS_KIN"/>
    <property type="match status" value="1"/>
</dbReference>
<dbReference type="InterPro" id="IPR004358">
    <property type="entry name" value="Sig_transdc_His_kin-like_C"/>
</dbReference>
<dbReference type="Gene3D" id="1.10.10.60">
    <property type="entry name" value="Homeodomain-like"/>
    <property type="match status" value="1"/>
</dbReference>
<feature type="domain" description="Response regulatory" evidence="10">
    <location>
        <begin position="1106"/>
        <end position="1221"/>
    </location>
</feature>
<dbReference type="SMART" id="SM00448">
    <property type="entry name" value="REC"/>
    <property type="match status" value="1"/>
</dbReference>
<dbReference type="InterPro" id="IPR015943">
    <property type="entry name" value="WD40/YVTN_repeat-like_dom_sf"/>
</dbReference>
<dbReference type="Pfam" id="PF12833">
    <property type="entry name" value="HTH_18"/>
    <property type="match status" value="1"/>
</dbReference>
<dbReference type="Gene3D" id="3.40.50.2300">
    <property type="match status" value="1"/>
</dbReference>
<evidence type="ECO:0000313" key="11">
    <source>
        <dbReference type="EMBL" id="MBS2212415.1"/>
    </source>
</evidence>
<evidence type="ECO:0000256" key="3">
    <source>
        <dbReference type="ARBA" id="ARBA00022553"/>
    </source>
</evidence>
<feature type="domain" description="Histidine kinase" evidence="9">
    <location>
        <begin position="846"/>
        <end position="1068"/>
    </location>
</feature>
<evidence type="ECO:0000313" key="12">
    <source>
        <dbReference type="Proteomes" id="UP000721861"/>
    </source>
</evidence>
<proteinExistence type="predicted"/>
<dbReference type="InterPro" id="IPR003661">
    <property type="entry name" value="HisK_dim/P_dom"/>
</dbReference>
<dbReference type="InterPro" id="IPR011110">
    <property type="entry name" value="Reg_prop"/>
</dbReference>
<dbReference type="InterPro" id="IPR005467">
    <property type="entry name" value="His_kinase_dom"/>
</dbReference>
<dbReference type="Pfam" id="PF00512">
    <property type="entry name" value="HisKA"/>
    <property type="match status" value="1"/>
</dbReference>
<dbReference type="InterPro" id="IPR013783">
    <property type="entry name" value="Ig-like_fold"/>
</dbReference>
<dbReference type="EMBL" id="JAGUCN010000015">
    <property type="protein sequence ID" value="MBS2212415.1"/>
    <property type="molecule type" value="Genomic_DNA"/>
</dbReference>
<dbReference type="Gene3D" id="3.30.565.10">
    <property type="entry name" value="Histidine kinase-like ATPase, C-terminal domain"/>
    <property type="match status" value="1"/>
</dbReference>
<dbReference type="Pfam" id="PF02518">
    <property type="entry name" value="HATPase_c"/>
    <property type="match status" value="1"/>
</dbReference>
<dbReference type="InterPro" id="IPR018060">
    <property type="entry name" value="HTH_AraC"/>
</dbReference>
<dbReference type="SUPFAM" id="SSF55874">
    <property type="entry name" value="ATPase domain of HSP90 chaperone/DNA topoisomerase II/histidine kinase"/>
    <property type="match status" value="1"/>
</dbReference>
<sequence length="1357" mass="153642">MLRLYIIATFLFVLLFSLKAQYSKYGFNGLDTENGLSNNSVNGILQDSRGYMWFSTYYGLNRYNGYDVKTYFSTTDKETSLTSNFITQLLEDNDGNIWVGTKFGLNKYDKDTESFTRYWADDEQPAALTNNQIGALLLDSRGQMWVGTMGGGLHYYHKQIDGFSCFSQNDTIDTYINTISAITEGYNGELWIGTYGNGLSMFNPKEHFFINFEFPTMQINSLLDDGSGSIWIATDNMGLYRFDKEMKVYERFDMKGSKVKTNLNIILSLTLDKDGTILAAVDGGGIISIDPIHKEVINNRNQNNAFEQLDTKAVFSVYIDSNGLYWVGTIGKGVRIINMDRNRFQHFTHQALNPQSISDNTILSLLEDSKGRIWVGTDGGGLNLFDVSNETFRSYNQLSSNLKSNVIKRIYEDDKQNIWLGTYGSGLAHLNETTNELITYNPSNIIDSEAVSISVWSITQQKKDKLWIGTLGNGLYEFDINQKSFIHLKDEYPELNEVMNDYILSLFVDSQKNLWIGTSNGIYVWLNNEKKYIRYLFDRINDSGVGKNAILSIKETSDGQIWIGSNGGGIFKIDPDNGDIVNLTINDGLAQEQVYDILEVDSQNIWFATHGGLTKYEIETGRIQNYDTRDGLLGSTFNSLLYSNNGKLMVGGVKGLNVFDPNVIKVNDNVPKVLLAELYINNTPVKAGEEDSPLSHNIADTKEIVLNHNQTNIGIEFVAINYFISEKNSYSYVLENTSEEWSKASSNRLVKYNNLKPGDYTFKVKAANNDGVWSNSETSLKIKVLAPWWKRWYAYVAYFLIIGGVMYAYIRYTVLWIDLRRKLEFEVMEREKIKELNQMRLQFFTNISHEFRTPLTLISGPLETLKSKLSLNSDDEKLFSIAHKNTNLLLRLINQVMDFRKVETGSMELNIKTGDIVSCIKEYGESFRYMAAERNMSFSIQSNIDQLNIQFDEDIIEKVIYNLLSNAFKYGKEQGHVSLNMQLTQNAVIEHQQLLIKVSDDGIGIDSDTPEEVFKQYKRFKQENKAVAGTGIGLALTKSLVQLHGGTISVDSAKNKGTTFTVALPVVNSGIQQHTDLPVNETFVEKAEPTTPKKATPDSEDKQKYHLLIVDDNQQVVDFLTSVLQERYRVKSANNGQQAFELLKKRTFDLVISDVMMPVMDGIELCMQIKSDLQTSHIPVILLTAKTSVENKIEGLNTGADAYVPKPFNPELLKAYIDNLLKSREKLKEIFTGNAIILPSEITSTSVDETFITKAIDIVKANMEDESFGVEELGNELAMSRSNLHRKIKALTGKSTTDFIRTIRLKEAAAKLISSDDQISEIAYKVGFNSSSYFIKSFKKEFNMSPGQYKQAHQRWN</sequence>
<dbReference type="PANTHER" id="PTHR43547">
    <property type="entry name" value="TWO-COMPONENT HISTIDINE KINASE"/>
    <property type="match status" value="1"/>
</dbReference>
<accession>A0ABS5KBL9</accession>
<evidence type="ECO:0000256" key="7">
    <source>
        <dbReference type="PROSITE-ProRule" id="PRU00169"/>
    </source>
</evidence>
<evidence type="ECO:0000256" key="6">
    <source>
        <dbReference type="ARBA" id="ARBA00023163"/>
    </source>
</evidence>
<keyword evidence="3 7" id="KW-0597">Phosphoprotein</keyword>
<dbReference type="SUPFAM" id="SSF46689">
    <property type="entry name" value="Homeodomain-like"/>
    <property type="match status" value="1"/>
</dbReference>
<dbReference type="SUPFAM" id="SSF47384">
    <property type="entry name" value="Homodimeric domain of signal transducing histidine kinase"/>
    <property type="match status" value="1"/>
</dbReference>
<dbReference type="SMART" id="SM00387">
    <property type="entry name" value="HATPase_c"/>
    <property type="match status" value="1"/>
</dbReference>
<evidence type="ECO:0000259" key="9">
    <source>
        <dbReference type="PROSITE" id="PS50109"/>
    </source>
</evidence>
<feature type="domain" description="HTH araC/xylS-type" evidence="8">
    <location>
        <begin position="1253"/>
        <end position="1352"/>
    </location>
</feature>
<dbReference type="InterPro" id="IPR003594">
    <property type="entry name" value="HATPase_dom"/>
</dbReference>
<dbReference type="EC" id="2.7.13.3" evidence="2"/>
<keyword evidence="12" id="KW-1185">Reference proteome</keyword>
<dbReference type="InterPro" id="IPR001789">
    <property type="entry name" value="Sig_transdc_resp-reg_receiver"/>
</dbReference>
<dbReference type="Gene3D" id="1.10.287.130">
    <property type="match status" value="1"/>
</dbReference>
<dbReference type="SUPFAM" id="SSF63829">
    <property type="entry name" value="Calcium-dependent phosphotriesterase"/>
    <property type="match status" value="3"/>
</dbReference>
<dbReference type="PROSITE" id="PS01124">
    <property type="entry name" value="HTH_ARAC_FAMILY_2"/>
    <property type="match status" value="1"/>
</dbReference>
<dbReference type="InterPro" id="IPR036097">
    <property type="entry name" value="HisK_dim/P_sf"/>
</dbReference>
<name>A0ABS5KBL9_9BACT</name>
<feature type="modified residue" description="4-aspartylphosphate" evidence="7">
    <location>
        <position position="1154"/>
    </location>
</feature>
<dbReference type="CDD" id="cd00082">
    <property type="entry name" value="HisKA"/>
    <property type="match status" value="1"/>
</dbReference>
<reference evidence="11 12" key="1">
    <citation type="journal article" date="2014" name="Int. J. Syst. Evol. Microbiol.">
        <title>Carboxylicivirga gen. nov. in the family Marinilabiliaceae with two novel species, Carboxylicivirga mesophila sp. nov. and Carboxylicivirga taeanensis sp. nov., and reclassification of Cytophaga fermentans as Saccharicrinis fermentans gen. nov., comb. nov.</title>
        <authorList>
            <person name="Yang S.H."/>
            <person name="Seo H.S."/>
            <person name="Woo J.H."/>
            <person name="Oh H.M."/>
            <person name="Jang H."/>
            <person name="Lee J.H."/>
            <person name="Kim S.J."/>
            <person name="Kwon K.K."/>
        </authorList>
    </citation>
    <scope>NUCLEOTIDE SEQUENCE [LARGE SCALE GENOMIC DNA]</scope>
    <source>
        <strain evidence="11 12">JCM 18290</strain>
    </source>
</reference>
<organism evidence="11 12">
    <name type="scientific">Carboxylicivirga mesophila</name>
    <dbReference type="NCBI Taxonomy" id="1166478"/>
    <lineage>
        <taxon>Bacteria</taxon>
        <taxon>Pseudomonadati</taxon>
        <taxon>Bacteroidota</taxon>
        <taxon>Bacteroidia</taxon>
        <taxon>Marinilabiliales</taxon>
        <taxon>Marinilabiliaceae</taxon>
        <taxon>Carboxylicivirga</taxon>
    </lineage>
</organism>
<dbReference type="SMART" id="SM00342">
    <property type="entry name" value="HTH_ARAC"/>
    <property type="match status" value="1"/>
</dbReference>
<protein>
    <recommendedName>
        <fullName evidence="2">histidine kinase</fullName>
        <ecNumber evidence="2">2.7.13.3</ecNumber>
    </recommendedName>
</protein>
<comment type="catalytic activity">
    <reaction evidence="1">
        <text>ATP + protein L-histidine = ADP + protein N-phospho-L-histidine.</text>
        <dbReference type="EC" id="2.7.13.3"/>
    </reaction>
</comment>
<dbReference type="InterPro" id="IPR036890">
    <property type="entry name" value="HATPase_C_sf"/>
</dbReference>
<dbReference type="InterPro" id="IPR018062">
    <property type="entry name" value="HTH_AraC-typ_CS"/>
</dbReference>
<dbReference type="InterPro" id="IPR011123">
    <property type="entry name" value="Y_Y_Y"/>
</dbReference>
<dbReference type="PRINTS" id="PR00344">
    <property type="entry name" value="BCTRLSENSOR"/>
</dbReference>
<comment type="caution">
    <text evidence="11">The sequence shown here is derived from an EMBL/GenBank/DDBJ whole genome shotgun (WGS) entry which is preliminary data.</text>
</comment>
<dbReference type="PROSITE" id="PS00041">
    <property type="entry name" value="HTH_ARAC_FAMILY_1"/>
    <property type="match status" value="1"/>
</dbReference>
<dbReference type="Proteomes" id="UP000721861">
    <property type="component" value="Unassembled WGS sequence"/>
</dbReference>
<dbReference type="Gene3D" id="2.130.10.10">
    <property type="entry name" value="YVTN repeat-like/Quinoprotein amine dehydrogenase"/>
    <property type="match status" value="3"/>
</dbReference>
<evidence type="ECO:0000259" key="10">
    <source>
        <dbReference type="PROSITE" id="PS50110"/>
    </source>
</evidence>
<evidence type="ECO:0000256" key="5">
    <source>
        <dbReference type="ARBA" id="ARBA00023125"/>
    </source>
</evidence>
<dbReference type="Gene3D" id="2.60.40.10">
    <property type="entry name" value="Immunoglobulins"/>
    <property type="match status" value="1"/>
</dbReference>
<dbReference type="SMART" id="SM00388">
    <property type="entry name" value="HisKA"/>
    <property type="match status" value="1"/>
</dbReference>
<evidence type="ECO:0000256" key="4">
    <source>
        <dbReference type="ARBA" id="ARBA00023015"/>
    </source>
</evidence>
<keyword evidence="5" id="KW-0238">DNA-binding</keyword>
<keyword evidence="4" id="KW-0805">Transcription regulation</keyword>
<dbReference type="PROSITE" id="PS50110">
    <property type="entry name" value="RESPONSE_REGULATORY"/>
    <property type="match status" value="1"/>
</dbReference>
<dbReference type="CDD" id="cd17574">
    <property type="entry name" value="REC_OmpR"/>
    <property type="match status" value="1"/>
</dbReference>
<dbReference type="RefSeq" id="WP_212229044.1">
    <property type="nucleotide sequence ID" value="NZ_JAGUCN010000015.1"/>
</dbReference>
<keyword evidence="6" id="KW-0804">Transcription</keyword>
<dbReference type="SUPFAM" id="SSF52172">
    <property type="entry name" value="CheY-like"/>
    <property type="match status" value="1"/>
</dbReference>
<dbReference type="Pfam" id="PF07495">
    <property type="entry name" value="Y_Y_Y"/>
    <property type="match status" value="1"/>
</dbReference>
<dbReference type="Pfam" id="PF07494">
    <property type="entry name" value="Reg_prop"/>
    <property type="match status" value="7"/>
</dbReference>
<dbReference type="InterPro" id="IPR011006">
    <property type="entry name" value="CheY-like_superfamily"/>
</dbReference>
<dbReference type="InterPro" id="IPR009057">
    <property type="entry name" value="Homeodomain-like_sf"/>
</dbReference>
<dbReference type="PANTHER" id="PTHR43547:SF2">
    <property type="entry name" value="HYBRID SIGNAL TRANSDUCTION HISTIDINE KINASE C"/>
    <property type="match status" value="1"/>
</dbReference>
<evidence type="ECO:0000256" key="1">
    <source>
        <dbReference type="ARBA" id="ARBA00000085"/>
    </source>
</evidence>
<evidence type="ECO:0000259" key="8">
    <source>
        <dbReference type="PROSITE" id="PS01124"/>
    </source>
</evidence>